<dbReference type="EMBL" id="NGKA01000002">
    <property type="protein sequence ID" value="RSU15216.1"/>
    <property type="molecule type" value="Genomic_DNA"/>
</dbReference>
<accession>A0A430B4C4</accession>
<feature type="transmembrane region" description="Helical" evidence="9">
    <location>
        <begin position="386"/>
        <end position="406"/>
    </location>
</feature>
<evidence type="ECO:0000256" key="1">
    <source>
        <dbReference type="ARBA" id="ARBA00004651"/>
    </source>
</evidence>
<dbReference type="PANTHER" id="PTHR33989:SF4">
    <property type="entry name" value="PTS SYSTEM N,N'-DIACETYLCHITOBIOSE-SPECIFIC EIIC COMPONENT"/>
    <property type="match status" value="1"/>
</dbReference>
<name>A0A430B4C4_9ENTE</name>
<dbReference type="InterPro" id="IPR004501">
    <property type="entry name" value="PTS_EIIC_3"/>
</dbReference>
<organism evidence="11 12">
    <name type="scientific">Vagococcus elongatus</name>
    <dbReference type="NCBI Taxonomy" id="180344"/>
    <lineage>
        <taxon>Bacteria</taxon>
        <taxon>Bacillati</taxon>
        <taxon>Bacillota</taxon>
        <taxon>Bacilli</taxon>
        <taxon>Lactobacillales</taxon>
        <taxon>Enterococcaceae</taxon>
        <taxon>Vagococcus</taxon>
    </lineage>
</organism>
<proteinExistence type="predicted"/>
<evidence type="ECO:0000256" key="7">
    <source>
        <dbReference type="ARBA" id="ARBA00023136"/>
    </source>
</evidence>
<comment type="caution">
    <text evidence="11">The sequence shown here is derived from an EMBL/GenBank/DDBJ whole genome shotgun (WGS) entry which is preliminary data.</text>
</comment>
<reference evidence="11 12" key="1">
    <citation type="submission" date="2017-05" db="EMBL/GenBank/DDBJ databases">
        <title>Vagococcus spp. assemblies.</title>
        <authorList>
            <person name="Gulvik C.A."/>
        </authorList>
    </citation>
    <scope>NUCLEOTIDE SEQUENCE [LARGE SCALE GENOMIC DNA]</scope>
    <source>
        <strain evidence="11 12">CCUG 51432</strain>
    </source>
</reference>
<feature type="transmembrane region" description="Helical" evidence="9">
    <location>
        <begin position="39"/>
        <end position="59"/>
    </location>
</feature>
<dbReference type="GO" id="GO:0008982">
    <property type="term" value="F:protein-N(PI)-phosphohistidine-sugar phosphotransferase activity"/>
    <property type="evidence" value="ECO:0007669"/>
    <property type="project" value="UniProtKB-UniRule"/>
</dbReference>
<dbReference type="InterPro" id="IPR051088">
    <property type="entry name" value="PTS_Sugar-EIIC/EIIB"/>
</dbReference>
<evidence type="ECO:0000256" key="4">
    <source>
        <dbReference type="ARBA" id="ARBA00022597"/>
    </source>
</evidence>
<evidence type="ECO:0000256" key="8">
    <source>
        <dbReference type="PIRNR" id="PIRNR006351"/>
    </source>
</evidence>
<feature type="transmembrane region" description="Helical" evidence="9">
    <location>
        <begin position="134"/>
        <end position="155"/>
    </location>
</feature>
<dbReference type="PANTHER" id="PTHR33989">
    <property type="match status" value="1"/>
</dbReference>
<evidence type="ECO:0000256" key="2">
    <source>
        <dbReference type="ARBA" id="ARBA00022448"/>
    </source>
</evidence>
<protein>
    <recommendedName>
        <fullName evidence="8">Permease IIC component</fullName>
    </recommendedName>
</protein>
<sequence length="425" mass="46540">MKDKIIGFFDRLSPWFDKMGTNPYLQAISGAMMSTLGPAFIGSISVLFIVLMSMVPSLAKFSNVVSLLSKVNTVTLGALAIYIAVLMAYHLVRRLDEKEDPISAAIISLLSFLIITPLGPMADETMGIPTTWLGAQGVFSAMIVGLVSARLYLAIKHRGWTIKMPAGVPPMVTRMFEALIPTILIGTLFILIDFMFSMSAFGSMHQFVYTVIQVPLKGIGGSIGAMILLSLIQQILWFFGIHGTNVILPLVTPLWMAMDVENLEAVQAGLTPPNIVGFAFFNIITWGGLALGLVLLMLRAKSKQYREVGKISLIPALFGITEPVIFGTPLVLNFDLAVPFITNNTISLIFAYVLTRVGIVARFKGVQAIFGLPLGVHGAVQGSISIILLQLFIQLILSPLLWYPWFKRVDNRTYKQEQEAEKAAD</sequence>
<feature type="transmembrane region" description="Helical" evidence="9">
    <location>
        <begin position="275"/>
        <end position="298"/>
    </location>
</feature>
<evidence type="ECO:0000313" key="11">
    <source>
        <dbReference type="EMBL" id="RSU15216.1"/>
    </source>
</evidence>
<dbReference type="GO" id="GO:1901264">
    <property type="term" value="P:carbohydrate derivative transport"/>
    <property type="evidence" value="ECO:0007669"/>
    <property type="project" value="TreeGrafter"/>
</dbReference>
<dbReference type="PIRSF" id="PIRSF006351">
    <property type="entry name" value="PTS_EIIC-Cellobiose"/>
    <property type="match status" value="1"/>
</dbReference>
<comment type="subcellular location">
    <subcellularLocation>
        <location evidence="1">Cell membrane</location>
        <topology evidence="1">Multi-pass membrane protein</topology>
    </subcellularLocation>
</comment>
<feature type="transmembrane region" description="Helical" evidence="9">
    <location>
        <begin position="104"/>
        <end position="122"/>
    </location>
</feature>
<dbReference type="NCBIfam" id="TIGR00410">
    <property type="entry name" value="lacE"/>
    <property type="match status" value="1"/>
</dbReference>
<dbReference type="PROSITE" id="PS51105">
    <property type="entry name" value="PTS_EIIC_TYPE_3"/>
    <property type="match status" value="1"/>
</dbReference>
<dbReference type="InterPro" id="IPR004796">
    <property type="entry name" value="PTS_IIC_cello"/>
</dbReference>
<feature type="transmembrane region" description="Helical" evidence="9">
    <location>
        <begin position="310"/>
        <end position="330"/>
    </location>
</feature>
<keyword evidence="5 9" id="KW-0812">Transmembrane</keyword>
<evidence type="ECO:0000256" key="5">
    <source>
        <dbReference type="ARBA" id="ARBA00022692"/>
    </source>
</evidence>
<dbReference type="InterPro" id="IPR003352">
    <property type="entry name" value="PTS_EIIC"/>
</dbReference>
<gene>
    <name evidence="11" type="ORF">CBF29_02465</name>
</gene>
<feature type="transmembrane region" description="Helical" evidence="9">
    <location>
        <begin position="207"/>
        <end position="229"/>
    </location>
</feature>
<dbReference type="GO" id="GO:0005886">
    <property type="term" value="C:plasma membrane"/>
    <property type="evidence" value="ECO:0007669"/>
    <property type="project" value="UniProtKB-SubCell"/>
</dbReference>
<evidence type="ECO:0000256" key="9">
    <source>
        <dbReference type="SAM" id="Phobius"/>
    </source>
</evidence>
<keyword evidence="2 8" id="KW-0813">Transport</keyword>
<evidence type="ECO:0000256" key="6">
    <source>
        <dbReference type="ARBA" id="ARBA00022989"/>
    </source>
</evidence>
<dbReference type="GO" id="GO:0009401">
    <property type="term" value="P:phosphoenolpyruvate-dependent sugar phosphotransferase system"/>
    <property type="evidence" value="ECO:0007669"/>
    <property type="project" value="InterPro"/>
</dbReference>
<keyword evidence="12" id="KW-1185">Reference proteome</keyword>
<comment type="function">
    <text evidence="8">The phosphoenolpyruvate-dependent sugar phosphotransferase system (PTS), a major carbohydrate active -transport system, catalyzes the phosphorylation of incoming sugar substrates concomitant with their translocation across the cell membrane.</text>
</comment>
<dbReference type="Proteomes" id="UP000287605">
    <property type="component" value="Unassembled WGS sequence"/>
</dbReference>
<evidence type="ECO:0000256" key="3">
    <source>
        <dbReference type="ARBA" id="ARBA00022475"/>
    </source>
</evidence>
<dbReference type="RefSeq" id="WP_126806930.1">
    <property type="nucleotide sequence ID" value="NZ_NGKA01000002.1"/>
</dbReference>
<dbReference type="AlphaFoldDB" id="A0A430B4C4"/>
<keyword evidence="7 8" id="KW-0472">Membrane</keyword>
<keyword evidence="6 9" id="KW-1133">Transmembrane helix</keyword>
<keyword evidence="3 8" id="KW-1003">Cell membrane</keyword>
<feature type="domain" description="PTS EIIC type-3" evidence="10">
    <location>
        <begin position="8"/>
        <end position="405"/>
    </location>
</feature>
<feature type="transmembrane region" description="Helical" evidence="9">
    <location>
        <begin position="71"/>
        <end position="92"/>
    </location>
</feature>
<keyword evidence="4 8" id="KW-0762">Sugar transport</keyword>
<evidence type="ECO:0000259" key="10">
    <source>
        <dbReference type="PROSITE" id="PS51105"/>
    </source>
</evidence>
<evidence type="ECO:0000313" key="12">
    <source>
        <dbReference type="Proteomes" id="UP000287605"/>
    </source>
</evidence>
<dbReference type="Pfam" id="PF02378">
    <property type="entry name" value="PTS_EIIC"/>
    <property type="match status" value="1"/>
</dbReference>
<feature type="transmembrane region" description="Helical" evidence="9">
    <location>
        <begin position="236"/>
        <end position="255"/>
    </location>
</feature>
<dbReference type="OrthoDB" id="1550290at2"/>
<feature type="transmembrane region" description="Helical" evidence="9">
    <location>
        <begin position="176"/>
        <end position="201"/>
    </location>
</feature>